<name>A0A9I9ED59_CUCME</name>
<dbReference type="AlphaFoldDB" id="A0A9I9ED59"/>
<protein>
    <submittedName>
        <fullName evidence="1">Uncharacterized protein</fullName>
    </submittedName>
</protein>
<dbReference type="Gramene" id="MELO3C032162.2.1">
    <property type="protein sequence ID" value="MELO3C032162.2.1"/>
    <property type="gene ID" value="MELO3C032162.2"/>
</dbReference>
<sequence length="75" mass="8660">MVGFLSWKSSHSHPCKSKDNLRYQSQHQLHVFQLISDLLSFKVFDVEKVESVVMSGLGLIWSNWELKRPSGLQQS</sequence>
<dbReference type="EnsemblPlants" id="MELO3C032162.2.1">
    <property type="protein sequence ID" value="MELO3C032162.2.1"/>
    <property type="gene ID" value="MELO3C032162.2"/>
</dbReference>
<accession>A0A9I9ED59</accession>
<organism evidence="1">
    <name type="scientific">Cucumis melo</name>
    <name type="common">Muskmelon</name>
    <dbReference type="NCBI Taxonomy" id="3656"/>
    <lineage>
        <taxon>Eukaryota</taxon>
        <taxon>Viridiplantae</taxon>
        <taxon>Streptophyta</taxon>
        <taxon>Embryophyta</taxon>
        <taxon>Tracheophyta</taxon>
        <taxon>Spermatophyta</taxon>
        <taxon>Magnoliopsida</taxon>
        <taxon>eudicotyledons</taxon>
        <taxon>Gunneridae</taxon>
        <taxon>Pentapetalae</taxon>
        <taxon>rosids</taxon>
        <taxon>fabids</taxon>
        <taxon>Cucurbitales</taxon>
        <taxon>Cucurbitaceae</taxon>
        <taxon>Benincaseae</taxon>
        <taxon>Cucumis</taxon>
    </lineage>
</organism>
<evidence type="ECO:0000313" key="1">
    <source>
        <dbReference type="EnsemblPlants" id="MELO3C032162.2.1"/>
    </source>
</evidence>
<proteinExistence type="predicted"/>
<reference evidence="1" key="1">
    <citation type="submission" date="2023-03" db="UniProtKB">
        <authorList>
            <consortium name="EnsemblPlants"/>
        </authorList>
    </citation>
    <scope>IDENTIFICATION</scope>
</reference>